<dbReference type="EMBL" id="CAAGRJ010014873">
    <property type="protein sequence ID" value="VFV30923.1"/>
    <property type="molecule type" value="Genomic_DNA"/>
</dbReference>
<feature type="region of interest" description="Disordered" evidence="1">
    <location>
        <begin position="1"/>
        <end position="66"/>
    </location>
</feature>
<organism evidence="2 3">
    <name type="scientific">Lynx pardinus</name>
    <name type="common">Iberian lynx</name>
    <name type="synonym">Felis pardina</name>
    <dbReference type="NCBI Taxonomy" id="191816"/>
    <lineage>
        <taxon>Eukaryota</taxon>
        <taxon>Metazoa</taxon>
        <taxon>Chordata</taxon>
        <taxon>Craniata</taxon>
        <taxon>Vertebrata</taxon>
        <taxon>Euteleostomi</taxon>
        <taxon>Mammalia</taxon>
        <taxon>Eutheria</taxon>
        <taxon>Laurasiatheria</taxon>
        <taxon>Carnivora</taxon>
        <taxon>Feliformia</taxon>
        <taxon>Felidae</taxon>
        <taxon>Felinae</taxon>
        <taxon>Lynx</taxon>
    </lineage>
</organism>
<accession>A0A485NEX7</accession>
<dbReference type="AlphaFoldDB" id="A0A485NEX7"/>
<protein>
    <submittedName>
        <fullName evidence="2">Uncharacterized protein</fullName>
    </submittedName>
</protein>
<evidence type="ECO:0000313" key="2">
    <source>
        <dbReference type="EMBL" id="VFV30923.1"/>
    </source>
</evidence>
<keyword evidence="3" id="KW-1185">Reference proteome</keyword>
<gene>
    <name evidence="2" type="ORF">LYPA_23C016191</name>
</gene>
<evidence type="ECO:0000313" key="3">
    <source>
        <dbReference type="Proteomes" id="UP000386466"/>
    </source>
</evidence>
<proteinExistence type="predicted"/>
<evidence type="ECO:0000256" key="1">
    <source>
        <dbReference type="SAM" id="MobiDB-lite"/>
    </source>
</evidence>
<dbReference type="Proteomes" id="UP000386466">
    <property type="component" value="Unassembled WGS sequence"/>
</dbReference>
<reference evidence="2 3" key="1">
    <citation type="submission" date="2019-01" db="EMBL/GenBank/DDBJ databases">
        <authorList>
            <person name="Alioto T."/>
            <person name="Alioto T."/>
        </authorList>
    </citation>
    <scope>NUCLEOTIDE SEQUENCE [LARGE SCALE GENOMIC DNA]</scope>
</reference>
<feature type="non-terminal residue" evidence="2">
    <location>
        <position position="66"/>
    </location>
</feature>
<feature type="compositionally biased region" description="Polar residues" evidence="1">
    <location>
        <begin position="34"/>
        <end position="51"/>
    </location>
</feature>
<name>A0A485NEX7_LYNPA</name>
<sequence length="66" mass="6839">MAWATGRPAGGGAGSPDTVRAPCSFSPSLPRDANTYTLFFSESSEGGSDTSWPCHPKDSGMFPENG</sequence>